<evidence type="ECO:0000256" key="1">
    <source>
        <dbReference type="ARBA" id="ARBA00022679"/>
    </source>
</evidence>
<dbReference type="EMBL" id="RBXO01000001">
    <property type="protein sequence ID" value="RKT55642.1"/>
    <property type="molecule type" value="Genomic_DNA"/>
</dbReference>
<accession>A0A495W1V9</accession>
<organism evidence="5 6">
    <name type="scientific">Saccharothrix australiensis</name>
    <dbReference type="NCBI Taxonomy" id="2072"/>
    <lineage>
        <taxon>Bacteria</taxon>
        <taxon>Bacillati</taxon>
        <taxon>Actinomycetota</taxon>
        <taxon>Actinomycetes</taxon>
        <taxon>Pseudonocardiales</taxon>
        <taxon>Pseudonocardiaceae</taxon>
        <taxon>Saccharothrix</taxon>
    </lineage>
</organism>
<evidence type="ECO:0000313" key="6">
    <source>
        <dbReference type="Proteomes" id="UP000282084"/>
    </source>
</evidence>
<dbReference type="SUPFAM" id="SSF53901">
    <property type="entry name" value="Thiolase-like"/>
    <property type="match status" value="1"/>
</dbReference>
<dbReference type="InterPro" id="IPR013747">
    <property type="entry name" value="ACP_syn_III_C"/>
</dbReference>
<dbReference type="PANTHER" id="PTHR34069:SF2">
    <property type="entry name" value="BETA-KETOACYL-[ACYL-CARRIER-PROTEIN] SYNTHASE III"/>
    <property type="match status" value="1"/>
</dbReference>
<evidence type="ECO:0000313" key="5">
    <source>
        <dbReference type="EMBL" id="RKT55642.1"/>
    </source>
</evidence>
<feature type="domain" description="Beta-ketoacyl-[acyl-carrier-protein] synthase III C-terminal" evidence="3">
    <location>
        <begin position="245"/>
        <end position="336"/>
    </location>
</feature>
<dbReference type="RefSeq" id="WP_121007314.1">
    <property type="nucleotide sequence ID" value="NZ_RBXO01000001.1"/>
</dbReference>
<dbReference type="Pfam" id="PF08541">
    <property type="entry name" value="ACP_syn_III_C"/>
    <property type="match status" value="1"/>
</dbReference>
<reference evidence="5 6" key="1">
    <citation type="submission" date="2018-10" db="EMBL/GenBank/DDBJ databases">
        <title>Sequencing the genomes of 1000 actinobacteria strains.</title>
        <authorList>
            <person name="Klenk H.-P."/>
        </authorList>
    </citation>
    <scope>NUCLEOTIDE SEQUENCE [LARGE SCALE GENOMIC DNA]</scope>
    <source>
        <strain evidence="5 6">DSM 43800</strain>
    </source>
</reference>
<comment type="caution">
    <text evidence="5">The sequence shown here is derived from an EMBL/GenBank/DDBJ whole genome shotgun (WGS) entry which is preliminary data.</text>
</comment>
<keyword evidence="6" id="KW-1185">Reference proteome</keyword>
<protein>
    <submittedName>
        <fullName evidence="5">3-oxoacyl-[acyl-carrier-protein] synthase-3</fullName>
    </submittedName>
</protein>
<gene>
    <name evidence="5" type="ORF">C8E97_4324</name>
</gene>
<keyword evidence="2" id="KW-0012">Acyltransferase</keyword>
<evidence type="ECO:0000256" key="2">
    <source>
        <dbReference type="ARBA" id="ARBA00023315"/>
    </source>
</evidence>
<evidence type="ECO:0000259" key="4">
    <source>
        <dbReference type="Pfam" id="PF08545"/>
    </source>
</evidence>
<dbReference type="InterPro" id="IPR013751">
    <property type="entry name" value="ACP_syn_III_N"/>
</dbReference>
<dbReference type="Proteomes" id="UP000282084">
    <property type="component" value="Unassembled WGS sequence"/>
</dbReference>
<keyword evidence="1" id="KW-0808">Transferase</keyword>
<dbReference type="Pfam" id="PF08545">
    <property type="entry name" value="ACP_syn_III"/>
    <property type="match status" value="1"/>
</dbReference>
<evidence type="ECO:0000259" key="3">
    <source>
        <dbReference type="Pfam" id="PF08541"/>
    </source>
</evidence>
<dbReference type="GO" id="GO:0044550">
    <property type="term" value="P:secondary metabolite biosynthetic process"/>
    <property type="evidence" value="ECO:0007669"/>
    <property type="project" value="TreeGrafter"/>
</dbReference>
<dbReference type="AlphaFoldDB" id="A0A495W1V9"/>
<dbReference type="GO" id="GO:0006633">
    <property type="term" value="P:fatty acid biosynthetic process"/>
    <property type="evidence" value="ECO:0007669"/>
    <property type="project" value="InterPro"/>
</dbReference>
<name>A0A495W1V9_9PSEU</name>
<dbReference type="InterPro" id="IPR016039">
    <property type="entry name" value="Thiolase-like"/>
</dbReference>
<proteinExistence type="predicted"/>
<dbReference type="Gene3D" id="3.40.47.10">
    <property type="match status" value="2"/>
</dbReference>
<dbReference type="OrthoDB" id="7055207at2"/>
<dbReference type="GO" id="GO:0004315">
    <property type="term" value="F:3-oxoacyl-[acyl-carrier-protein] synthase activity"/>
    <property type="evidence" value="ECO:0007669"/>
    <property type="project" value="InterPro"/>
</dbReference>
<dbReference type="PANTHER" id="PTHR34069">
    <property type="entry name" value="3-OXOACYL-[ACYL-CARRIER-PROTEIN] SYNTHASE 3"/>
    <property type="match status" value="1"/>
</dbReference>
<feature type="domain" description="Beta-ketoacyl-[acyl-carrier-protein] synthase III N-terminal" evidence="4">
    <location>
        <begin position="110"/>
        <end position="173"/>
    </location>
</feature>
<dbReference type="CDD" id="cd00827">
    <property type="entry name" value="init_cond_enzymes"/>
    <property type="match status" value="1"/>
</dbReference>
<sequence>MKVTDVHLAGLGSYLPEVVPIGVAVAQGAYSAEAAERTGLTGAAVAGEVPAPDMALTAARRLFERTGHDPAAVGLLLYADAFQAGPEGWFPHAYLQANLVGGEALAAGVRQGCNGVFGALELAAAYLGAAGRGASALITAADNMTSPLVDRWQCLRPDFILGDGATAVLLTRAPGFARLLSVGSVTVTGLEGLHRGDEPLHPPGAALGRPLDFAARFAAFAARGGMADAGLAVVKARGELLDRVLAEAGVEVPDLARVLYNHGSREYVENGLLGMLGLPLERSNWAFGRGVGHLGAGDQLMSLDHLLTAGELGAGDRVLLVGLGPGVTIAAAVLEITATPPWSA</sequence>